<dbReference type="Pfam" id="PF00560">
    <property type="entry name" value="LRR_1"/>
    <property type="match status" value="2"/>
</dbReference>
<feature type="transmembrane region" description="Helical" evidence="12">
    <location>
        <begin position="173"/>
        <end position="191"/>
    </location>
</feature>
<sequence length="195" mass="22060">MFMRSKQLDSMLCLALLSLDIEISRDQESTRKWIHIRNQTDMVKILTILALVDFSCNNFSGPIPKEMGEFKSLYFLNLSSISFTGKIPSSFANMHQLKSLDLSQNKLSKQISPQLAKLTFLELLNLSNNQLVRYSDFNISKSLVYRKQDCHHSPPPQSNGSHSNSGREIVRDLIGVEIGFMFGLGVVIIYLSGNK</sequence>
<comment type="similarity">
    <text evidence="2">Belongs to the RLP family.</text>
</comment>
<reference evidence="13 14" key="1">
    <citation type="submission" date="2018-10" db="EMBL/GenBank/DDBJ databases">
        <title>A high-quality apple genome assembly.</title>
        <authorList>
            <person name="Hu J."/>
        </authorList>
    </citation>
    <scope>NUCLEOTIDE SEQUENCE [LARGE SCALE GENOMIC DNA]</scope>
    <source>
        <strain evidence="14">cv. HFTH1</strain>
        <tissue evidence="13">Young leaf</tissue>
    </source>
</reference>
<dbReference type="EMBL" id="RDQH01000330">
    <property type="protein sequence ID" value="RXI01467.1"/>
    <property type="molecule type" value="Genomic_DNA"/>
</dbReference>
<keyword evidence="10" id="KW-0675">Receptor</keyword>
<name>A0A498K252_MALDO</name>
<evidence type="ECO:0000256" key="2">
    <source>
        <dbReference type="ARBA" id="ARBA00009592"/>
    </source>
</evidence>
<evidence type="ECO:0000256" key="8">
    <source>
        <dbReference type="ARBA" id="ARBA00022989"/>
    </source>
</evidence>
<evidence type="ECO:0000256" key="9">
    <source>
        <dbReference type="ARBA" id="ARBA00023136"/>
    </source>
</evidence>
<dbReference type="AlphaFoldDB" id="A0A498K252"/>
<protein>
    <recommendedName>
        <fullName evidence="15">Leucine-rich repeat-containing N-terminal plant-type domain-containing protein</fullName>
    </recommendedName>
</protein>
<gene>
    <name evidence="13" type="ORF">DVH24_014816</name>
</gene>
<keyword evidence="9 12" id="KW-0472">Membrane</keyword>
<evidence type="ECO:0000256" key="3">
    <source>
        <dbReference type="ARBA" id="ARBA00022475"/>
    </source>
</evidence>
<evidence type="ECO:0000256" key="1">
    <source>
        <dbReference type="ARBA" id="ARBA00004251"/>
    </source>
</evidence>
<evidence type="ECO:0000313" key="13">
    <source>
        <dbReference type="EMBL" id="RXI01467.1"/>
    </source>
</evidence>
<comment type="subcellular location">
    <subcellularLocation>
        <location evidence="1">Cell membrane</location>
        <topology evidence="1">Single-pass type I membrane protein</topology>
    </subcellularLocation>
</comment>
<dbReference type="InterPro" id="IPR032675">
    <property type="entry name" value="LRR_dom_sf"/>
</dbReference>
<accession>A0A498K252</accession>
<dbReference type="Gene3D" id="3.80.10.10">
    <property type="entry name" value="Ribonuclease Inhibitor"/>
    <property type="match status" value="1"/>
</dbReference>
<keyword evidence="11" id="KW-0325">Glycoprotein</keyword>
<dbReference type="Proteomes" id="UP000290289">
    <property type="component" value="Chromosome 4"/>
</dbReference>
<evidence type="ECO:0000313" key="14">
    <source>
        <dbReference type="Proteomes" id="UP000290289"/>
    </source>
</evidence>
<dbReference type="GO" id="GO:0005886">
    <property type="term" value="C:plasma membrane"/>
    <property type="evidence" value="ECO:0007669"/>
    <property type="project" value="UniProtKB-SubCell"/>
</dbReference>
<evidence type="ECO:0000256" key="10">
    <source>
        <dbReference type="ARBA" id="ARBA00023170"/>
    </source>
</evidence>
<dbReference type="PANTHER" id="PTHR27004">
    <property type="entry name" value="RECEPTOR-LIKE PROTEIN 12 ISOFORM X1"/>
    <property type="match status" value="1"/>
</dbReference>
<proteinExistence type="inferred from homology"/>
<evidence type="ECO:0000256" key="4">
    <source>
        <dbReference type="ARBA" id="ARBA00022614"/>
    </source>
</evidence>
<dbReference type="STRING" id="3750.A0A498K252"/>
<keyword evidence="6" id="KW-0732">Signal</keyword>
<dbReference type="PRINTS" id="PR00019">
    <property type="entry name" value="LEURICHRPT"/>
</dbReference>
<keyword evidence="8 12" id="KW-1133">Transmembrane helix</keyword>
<evidence type="ECO:0000256" key="6">
    <source>
        <dbReference type="ARBA" id="ARBA00022729"/>
    </source>
</evidence>
<evidence type="ECO:0008006" key="15">
    <source>
        <dbReference type="Google" id="ProtNLM"/>
    </source>
</evidence>
<evidence type="ECO:0000256" key="12">
    <source>
        <dbReference type="SAM" id="Phobius"/>
    </source>
</evidence>
<keyword evidence="4" id="KW-0433">Leucine-rich repeat</keyword>
<evidence type="ECO:0000256" key="7">
    <source>
        <dbReference type="ARBA" id="ARBA00022737"/>
    </source>
</evidence>
<keyword evidence="7" id="KW-0677">Repeat</keyword>
<keyword evidence="3" id="KW-1003">Cell membrane</keyword>
<dbReference type="InterPro" id="IPR001611">
    <property type="entry name" value="Leu-rich_rpt"/>
</dbReference>
<keyword evidence="14" id="KW-1185">Reference proteome</keyword>
<dbReference type="SUPFAM" id="SSF52058">
    <property type="entry name" value="L domain-like"/>
    <property type="match status" value="1"/>
</dbReference>
<evidence type="ECO:0000256" key="5">
    <source>
        <dbReference type="ARBA" id="ARBA00022692"/>
    </source>
</evidence>
<evidence type="ECO:0000256" key="11">
    <source>
        <dbReference type="ARBA" id="ARBA00023180"/>
    </source>
</evidence>
<comment type="caution">
    <text evidence="13">The sequence shown here is derived from an EMBL/GenBank/DDBJ whole genome shotgun (WGS) entry which is preliminary data.</text>
</comment>
<dbReference type="FunFam" id="3.80.10.10:FF:000041">
    <property type="entry name" value="LRR receptor-like serine/threonine-protein kinase ERECTA"/>
    <property type="match status" value="1"/>
</dbReference>
<keyword evidence="5 12" id="KW-0812">Transmembrane</keyword>
<dbReference type="PANTHER" id="PTHR27004:SF435">
    <property type="entry name" value="LEUCINE-RICH REPEAT-CONTAINING N-TERMINAL PLANT-TYPE DOMAIN-CONTAINING PROTEIN"/>
    <property type="match status" value="1"/>
</dbReference>
<organism evidence="13 14">
    <name type="scientific">Malus domestica</name>
    <name type="common">Apple</name>
    <name type="synonym">Pyrus malus</name>
    <dbReference type="NCBI Taxonomy" id="3750"/>
    <lineage>
        <taxon>Eukaryota</taxon>
        <taxon>Viridiplantae</taxon>
        <taxon>Streptophyta</taxon>
        <taxon>Embryophyta</taxon>
        <taxon>Tracheophyta</taxon>
        <taxon>Spermatophyta</taxon>
        <taxon>Magnoliopsida</taxon>
        <taxon>eudicotyledons</taxon>
        <taxon>Gunneridae</taxon>
        <taxon>Pentapetalae</taxon>
        <taxon>rosids</taxon>
        <taxon>fabids</taxon>
        <taxon>Rosales</taxon>
        <taxon>Rosaceae</taxon>
        <taxon>Amygdaloideae</taxon>
        <taxon>Maleae</taxon>
        <taxon>Malus</taxon>
    </lineage>
</organism>